<proteinExistence type="predicted"/>
<dbReference type="EMBL" id="BARV01017519">
    <property type="protein sequence ID" value="GAI24295.1"/>
    <property type="molecule type" value="Genomic_DNA"/>
</dbReference>
<evidence type="ECO:0000313" key="1">
    <source>
        <dbReference type="EMBL" id="GAI24295.1"/>
    </source>
</evidence>
<gene>
    <name evidence="1" type="ORF">S06H3_29844</name>
</gene>
<protein>
    <submittedName>
        <fullName evidence="1">Uncharacterized protein</fullName>
    </submittedName>
</protein>
<dbReference type="AlphaFoldDB" id="X1NBT2"/>
<accession>X1NBT2</accession>
<sequence length="29" mass="3328">YTHEKAIDVIYIDPPTILPTMISFTMTDT</sequence>
<comment type="caution">
    <text evidence="1">The sequence shown here is derived from an EMBL/GenBank/DDBJ whole genome shotgun (WGS) entry which is preliminary data.</text>
</comment>
<feature type="non-terminal residue" evidence="1">
    <location>
        <position position="1"/>
    </location>
</feature>
<organism evidence="1">
    <name type="scientific">marine sediment metagenome</name>
    <dbReference type="NCBI Taxonomy" id="412755"/>
    <lineage>
        <taxon>unclassified sequences</taxon>
        <taxon>metagenomes</taxon>
        <taxon>ecological metagenomes</taxon>
    </lineage>
</organism>
<name>X1NBT2_9ZZZZ</name>
<reference evidence="1" key="1">
    <citation type="journal article" date="2014" name="Front. Microbiol.">
        <title>High frequency of phylogenetically diverse reductive dehalogenase-homologous genes in deep subseafloor sedimentary metagenomes.</title>
        <authorList>
            <person name="Kawai M."/>
            <person name="Futagami T."/>
            <person name="Toyoda A."/>
            <person name="Takaki Y."/>
            <person name="Nishi S."/>
            <person name="Hori S."/>
            <person name="Arai W."/>
            <person name="Tsubouchi T."/>
            <person name="Morono Y."/>
            <person name="Uchiyama I."/>
            <person name="Ito T."/>
            <person name="Fujiyama A."/>
            <person name="Inagaki F."/>
            <person name="Takami H."/>
        </authorList>
    </citation>
    <scope>NUCLEOTIDE SEQUENCE</scope>
    <source>
        <strain evidence="1">Expedition CK06-06</strain>
    </source>
</reference>